<evidence type="ECO:0000313" key="2">
    <source>
        <dbReference type="EMBL" id="KAJ2893064.1"/>
    </source>
</evidence>
<dbReference type="AlphaFoldDB" id="A0AAD5WNQ6"/>
<dbReference type="EMBL" id="JAKWBI020000667">
    <property type="protein sequence ID" value="KAJ2893064.1"/>
    <property type="molecule type" value="Genomic_DNA"/>
</dbReference>
<comment type="caution">
    <text evidence="2">The sequence shown here is derived from an EMBL/GenBank/DDBJ whole genome shotgun (WGS) entry which is preliminary data.</text>
</comment>
<gene>
    <name evidence="2" type="ORF">MKZ38_009084</name>
</gene>
<evidence type="ECO:0000256" key="1">
    <source>
        <dbReference type="SAM" id="MobiDB-lite"/>
    </source>
</evidence>
<reference evidence="2" key="1">
    <citation type="submission" date="2022-07" db="EMBL/GenBank/DDBJ databases">
        <title>Draft genome sequence of Zalerion maritima ATCC 34329, a (micro)plastics degrading marine fungus.</title>
        <authorList>
            <person name="Paco A."/>
            <person name="Goncalves M.F.M."/>
            <person name="Rocha-Santos T.A.P."/>
            <person name="Alves A."/>
        </authorList>
    </citation>
    <scope>NUCLEOTIDE SEQUENCE</scope>
    <source>
        <strain evidence="2">ATCC 34329</strain>
    </source>
</reference>
<evidence type="ECO:0000313" key="3">
    <source>
        <dbReference type="Proteomes" id="UP001201980"/>
    </source>
</evidence>
<organism evidence="2 3">
    <name type="scientific">Zalerion maritima</name>
    <dbReference type="NCBI Taxonomy" id="339359"/>
    <lineage>
        <taxon>Eukaryota</taxon>
        <taxon>Fungi</taxon>
        <taxon>Dikarya</taxon>
        <taxon>Ascomycota</taxon>
        <taxon>Pezizomycotina</taxon>
        <taxon>Sordariomycetes</taxon>
        <taxon>Lulworthiomycetidae</taxon>
        <taxon>Lulworthiales</taxon>
        <taxon>Lulworthiaceae</taxon>
        <taxon>Zalerion</taxon>
    </lineage>
</organism>
<sequence length="326" mass="36619">MEAREFNNNQETSVETALVIPPWPSTLGRNNQMLFTSLMLPRPEDHFLRPGLLWKNFKVPRELLEHPRASTRNSAFETRSITNTDMVDQDNAAATLAPAASKTAASSPRPPRASPLRIVLRKTLPCLPPRSPSKSPRRKEPSASAAPTRLDTLPTEIVELVISSSSSPYDIFRLALTSRRFLRLVSGMHDCKTFQTLFWTQVPKPKHGLVIRNLTIWRCVTWDELRGGDGRGSGRGGSRRGNELGGCRKLGIVRMKEGMDLEEHIAGEERARFLRGLGVGESSESGGNEADRNNGSRVARRTWTGRLFSPENRRVVDRKIWFKDEK</sequence>
<evidence type="ECO:0008006" key="4">
    <source>
        <dbReference type="Google" id="ProtNLM"/>
    </source>
</evidence>
<dbReference type="SUPFAM" id="SSF81383">
    <property type="entry name" value="F-box domain"/>
    <property type="match status" value="1"/>
</dbReference>
<dbReference type="InterPro" id="IPR036047">
    <property type="entry name" value="F-box-like_dom_sf"/>
</dbReference>
<name>A0AAD5WNQ6_9PEZI</name>
<keyword evidence="3" id="KW-1185">Reference proteome</keyword>
<proteinExistence type="predicted"/>
<protein>
    <recommendedName>
        <fullName evidence="4">F-box domain-containing protein</fullName>
    </recommendedName>
</protein>
<dbReference type="Proteomes" id="UP001201980">
    <property type="component" value="Unassembled WGS sequence"/>
</dbReference>
<feature type="region of interest" description="Disordered" evidence="1">
    <location>
        <begin position="125"/>
        <end position="149"/>
    </location>
</feature>
<accession>A0AAD5WNQ6</accession>